<name>X1BDJ5_9ZZZZ</name>
<feature type="non-terminal residue" evidence="1">
    <location>
        <position position="1"/>
    </location>
</feature>
<dbReference type="AlphaFoldDB" id="X1BDJ5"/>
<gene>
    <name evidence="1" type="ORF">S01H4_38752</name>
</gene>
<comment type="caution">
    <text evidence="1">The sequence shown here is derived from an EMBL/GenBank/DDBJ whole genome shotgun (WGS) entry which is preliminary data.</text>
</comment>
<sequence length="75" mass="8603">VELLAPFLAEMEIDTLSDIHLEPTLKSELFKFDDKLAAMLEKSEVSNEFNRESSKNKNIVCECPSCGRKHFKPEM</sequence>
<evidence type="ECO:0000313" key="1">
    <source>
        <dbReference type="EMBL" id="GAG93984.1"/>
    </source>
</evidence>
<reference evidence="1" key="1">
    <citation type="journal article" date="2014" name="Front. Microbiol.">
        <title>High frequency of phylogenetically diverse reductive dehalogenase-homologous genes in deep subseafloor sedimentary metagenomes.</title>
        <authorList>
            <person name="Kawai M."/>
            <person name="Futagami T."/>
            <person name="Toyoda A."/>
            <person name="Takaki Y."/>
            <person name="Nishi S."/>
            <person name="Hori S."/>
            <person name="Arai W."/>
            <person name="Tsubouchi T."/>
            <person name="Morono Y."/>
            <person name="Uchiyama I."/>
            <person name="Ito T."/>
            <person name="Fujiyama A."/>
            <person name="Inagaki F."/>
            <person name="Takami H."/>
        </authorList>
    </citation>
    <scope>NUCLEOTIDE SEQUENCE</scope>
    <source>
        <strain evidence="1">Expedition CK06-06</strain>
    </source>
</reference>
<proteinExistence type="predicted"/>
<organism evidence="1">
    <name type="scientific">marine sediment metagenome</name>
    <dbReference type="NCBI Taxonomy" id="412755"/>
    <lineage>
        <taxon>unclassified sequences</taxon>
        <taxon>metagenomes</taxon>
        <taxon>ecological metagenomes</taxon>
    </lineage>
</organism>
<accession>X1BDJ5</accession>
<protein>
    <submittedName>
        <fullName evidence="1">Uncharacterized protein</fullName>
    </submittedName>
</protein>
<dbReference type="EMBL" id="BART01020925">
    <property type="protein sequence ID" value="GAG93984.1"/>
    <property type="molecule type" value="Genomic_DNA"/>
</dbReference>